<protein>
    <submittedName>
        <fullName evidence="2">Type II toxin-antitoxin system RelE/ParE family toxin</fullName>
    </submittedName>
</protein>
<keyword evidence="1" id="KW-1277">Toxin-antitoxin system</keyword>
<evidence type="ECO:0000313" key="2">
    <source>
        <dbReference type="EMBL" id="MBI1645546.1"/>
    </source>
</evidence>
<accession>A0ABS0SI97</accession>
<dbReference type="InterPro" id="IPR052747">
    <property type="entry name" value="TA_system_RelE_toxin"/>
</dbReference>
<keyword evidence="3" id="KW-1185">Reference proteome</keyword>
<dbReference type="Pfam" id="PF05016">
    <property type="entry name" value="ParE_toxin"/>
    <property type="match status" value="1"/>
</dbReference>
<dbReference type="PANTHER" id="PTHR38813">
    <property type="match status" value="1"/>
</dbReference>
<dbReference type="EMBL" id="JAEFDC010000001">
    <property type="protein sequence ID" value="MBI1645546.1"/>
    <property type="molecule type" value="Genomic_DNA"/>
</dbReference>
<dbReference type="InterPro" id="IPR007712">
    <property type="entry name" value="RelE/ParE_toxin"/>
</dbReference>
<name>A0ABS0SI97_9FLAO</name>
<evidence type="ECO:0000313" key="3">
    <source>
        <dbReference type="Proteomes" id="UP000641139"/>
    </source>
</evidence>
<gene>
    <name evidence="2" type="ORF">I7X30_00500</name>
</gene>
<dbReference type="Gene3D" id="3.30.2310.20">
    <property type="entry name" value="RelE-like"/>
    <property type="match status" value="1"/>
</dbReference>
<reference evidence="2 3" key="1">
    <citation type="journal article" date="2021" name="Int. J. Syst. Evol. Microbiol.">
        <title>Capnocytophaga periodontitidis sp. nov., isolated from subgingival plaque of periodontitis patient.</title>
        <authorList>
            <person name="Zhang Y."/>
            <person name="Qiao D."/>
            <person name="Shi W."/>
            <person name="Wu D."/>
            <person name="Cai M."/>
        </authorList>
    </citation>
    <scope>NUCLEOTIDE SEQUENCE [LARGE SCALE GENOMIC DNA]</scope>
    <source>
        <strain evidence="2 3">051621</strain>
    </source>
</reference>
<dbReference type="RefSeq" id="WP_009409937.1">
    <property type="nucleotide sequence ID" value="NZ_JAEFDC010000001.1"/>
</dbReference>
<dbReference type="SUPFAM" id="SSF143011">
    <property type="entry name" value="RelE-like"/>
    <property type="match status" value="1"/>
</dbReference>
<dbReference type="Proteomes" id="UP000641139">
    <property type="component" value="Unassembled WGS sequence"/>
</dbReference>
<proteinExistence type="predicted"/>
<sequence length="96" mass="11094">MKTKTKTEKEYTVVLKKKAEKFLDGLSEPNYSAVKTAILSLAYNPRPFGYIKLSGSDAYRIRVGNYRIIYDIFDEILTVEVVNIGHRKEIYKNSKL</sequence>
<organism evidence="2 3">
    <name type="scientific">Capnocytophaga periodontitidis</name>
    <dbReference type="NCBI Taxonomy" id="2795027"/>
    <lineage>
        <taxon>Bacteria</taxon>
        <taxon>Pseudomonadati</taxon>
        <taxon>Bacteroidota</taxon>
        <taxon>Flavobacteriia</taxon>
        <taxon>Flavobacteriales</taxon>
        <taxon>Flavobacteriaceae</taxon>
        <taxon>Capnocytophaga</taxon>
    </lineage>
</organism>
<dbReference type="GeneID" id="78162786"/>
<dbReference type="InterPro" id="IPR035093">
    <property type="entry name" value="RelE/ParE_toxin_dom_sf"/>
</dbReference>
<comment type="caution">
    <text evidence="2">The sequence shown here is derived from an EMBL/GenBank/DDBJ whole genome shotgun (WGS) entry which is preliminary data.</text>
</comment>
<dbReference type="PANTHER" id="PTHR38813:SF1">
    <property type="entry name" value="TOXIN RELE1-RELATED"/>
    <property type="match status" value="1"/>
</dbReference>
<evidence type="ECO:0000256" key="1">
    <source>
        <dbReference type="ARBA" id="ARBA00022649"/>
    </source>
</evidence>